<dbReference type="SMART" id="SM01160">
    <property type="entry name" value="DUF1751"/>
    <property type="match status" value="1"/>
</dbReference>
<feature type="compositionally biased region" description="Basic and acidic residues" evidence="5">
    <location>
        <begin position="454"/>
        <end position="474"/>
    </location>
</feature>
<gene>
    <name evidence="7" type="ORF">OC842_007203</name>
</gene>
<dbReference type="FunFam" id="1.20.1540.10:FF:000004">
    <property type="entry name" value="Transmembrane protein 115"/>
    <property type="match status" value="1"/>
</dbReference>
<dbReference type="SUPFAM" id="SSF144091">
    <property type="entry name" value="Rhomboid-like"/>
    <property type="match status" value="1"/>
</dbReference>
<keyword evidence="3 6" id="KW-1133">Transmembrane helix</keyword>
<dbReference type="Pfam" id="PF08551">
    <property type="entry name" value="DUF1751"/>
    <property type="match status" value="1"/>
</dbReference>
<feature type="region of interest" description="Disordered" evidence="5">
    <location>
        <begin position="286"/>
        <end position="474"/>
    </location>
</feature>
<name>A0AAN6JGY0_9BASI</name>
<evidence type="ECO:0000313" key="7">
    <source>
        <dbReference type="EMBL" id="KAK0520127.1"/>
    </source>
</evidence>
<dbReference type="PANTHER" id="PTHR13377:SF3">
    <property type="entry name" value="TRANSMEMBRANE PROTEIN 115"/>
    <property type="match status" value="1"/>
</dbReference>
<dbReference type="PANTHER" id="PTHR13377">
    <property type="entry name" value="PLACENTAL PROTEIN 6"/>
    <property type="match status" value="1"/>
</dbReference>
<dbReference type="GO" id="GO:0006890">
    <property type="term" value="P:retrograde vesicle-mediated transport, Golgi to endoplasmic reticulum"/>
    <property type="evidence" value="ECO:0007669"/>
    <property type="project" value="InterPro"/>
</dbReference>
<dbReference type="GO" id="GO:0005794">
    <property type="term" value="C:Golgi apparatus"/>
    <property type="evidence" value="ECO:0007669"/>
    <property type="project" value="TreeGrafter"/>
</dbReference>
<evidence type="ECO:0000313" key="8">
    <source>
        <dbReference type="Proteomes" id="UP001176521"/>
    </source>
</evidence>
<proteinExistence type="predicted"/>
<evidence type="ECO:0000256" key="4">
    <source>
        <dbReference type="ARBA" id="ARBA00023136"/>
    </source>
</evidence>
<feature type="compositionally biased region" description="Acidic residues" evidence="5">
    <location>
        <begin position="390"/>
        <end position="406"/>
    </location>
</feature>
<comment type="subcellular location">
    <subcellularLocation>
        <location evidence="1">Membrane</location>
        <topology evidence="1">Multi-pass membrane protein</topology>
    </subcellularLocation>
</comment>
<comment type="caution">
    <text evidence="7">The sequence shown here is derived from an EMBL/GenBank/DDBJ whole genome shotgun (WGS) entry which is preliminary data.</text>
</comment>
<reference evidence="7" key="1">
    <citation type="journal article" date="2023" name="PhytoFront">
        <title>Draft Genome Resources of Seven Strains of Tilletia horrida, Causal Agent of Kernel Smut of Rice.</title>
        <authorList>
            <person name="Khanal S."/>
            <person name="Antony Babu S."/>
            <person name="Zhou X.G."/>
        </authorList>
    </citation>
    <scope>NUCLEOTIDE SEQUENCE</scope>
    <source>
        <strain evidence="7">TX3</strain>
    </source>
</reference>
<dbReference type="InterPro" id="IPR035952">
    <property type="entry name" value="Rhomboid-like_sf"/>
</dbReference>
<evidence type="ECO:0000256" key="2">
    <source>
        <dbReference type="ARBA" id="ARBA00022692"/>
    </source>
</evidence>
<evidence type="ECO:0000256" key="6">
    <source>
        <dbReference type="SAM" id="Phobius"/>
    </source>
</evidence>
<feature type="compositionally biased region" description="Basic residues" evidence="5">
    <location>
        <begin position="291"/>
        <end position="300"/>
    </location>
</feature>
<organism evidence="7 8">
    <name type="scientific">Tilletia horrida</name>
    <dbReference type="NCBI Taxonomy" id="155126"/>
    <lineage>
        <taxon>Eukaryota</taxon>
        <taxon>Fungi</taxon>
        <taxon>Dikarya</taxon>
        <taxon>Basidiomycota</taxon>
        <taxon>Ustilaginomycotina</taxon>
        <taxon>Exobasidiomycetes</taxon>
        <taxon>Tilletiales</taxon>
        <taxon>Tilletiaceae</taxon>
        <taxon>Tilletia</taxon>
    </lineage>
</organism>
<dbReference type="Proteomes" id="UP001176521">
    <property type="component" value="Unassembled WGS sequence"/>
</dbReference>
<feature type="transmembrane region" description="Helical" evidence="6">
    <location>
        <begin position="12"/>
        <end position="31"/>
    </location>
</feature>
<protein>
    <recommendedName>
        <fullName evidence="9">DUF1751-domain-containing protein</fullName>
    </recommendedName>
</protein>
<dbReference type="InterPro" id="IPR013861">
    <property type="entry name" value="TMEM115/Pdh1/Rbl19"/>
</dbReference>
<evidence type="ECO:0008006" key="9">
    <source>
        <dbReference type="Google" id="ProtNLM"/>
    </source>
</evidence>
<evidence type="ECO:0000256" key="1">
    <source>
        <dbReference type="ARBA" id="ARBA00004141"/>
    </source>
</evidence>
<dbReference type="GO" id="GO:0016020">
    <property type="term" value="C:membrane"/>
    <property type="evidence" value="ECO:0007669"/>
    <property type="project" value="UniProtKB-SubCell"/>
</dbReference>
<feature type="transmembrane region" description="Helical" evidence="6">
    <location>
        <begin position="51"/>
        <end position="69"/>
    </location>
</feature>
<feature type="transmembrane region" description="Helical" evidence="6">
    <location>
        <begin position="183"/>
        <end position="210"/>
    </location>
</feature>
<feature type="transmembrane region" description="Helical" evidence="6">
    <location>
        <begin position="110"/>
        <end position="132"/>
    </location>
</feature>
<sequence>MGALSLVSSIPPATRALTGALLFFSTFIAVLRWFGTDEKLHFLSFSRSDSALKFPWLVIVPGQSFWYPWTLLTSAFCETSLIEFVISAISLPLAGAYLERIWGPVELVRFTVIIVVLSNVIAWALAVLVFVVFRVEFAVFGLQYHGLEALQTAFLVALTQLIPEHAVQLFRGAISIQVKKLPMLYVGFSNVMCILGYTSPFILIQFGWLISWAYLRFFKVGDNGIRGDRSETFSFTSWFPPFTHPVVSRISSFLHGIFVRLRIIKPWTYQPGDLEFGLGGHTPASSSYAPAHHHHLHHHQQSSASRVEAERRRAMALKALDQRMAGKSGGGGGGGGGDGGGASGARTGLKGAVRTSSGPAGAGVGSGAGSGSADSSGPGGPSSVVFSVPEENEDELAAAEREEYEEEERRRVAASSAAALVDDEDEEERNHSGAGAGLPPREAKPVGAGANASTRDEEGRGSSEKDGLLGDVAR</sequence>
<feature type="compositionally biased region" description="Gly residues" evidence="5">
    <location>
        <begin position="360"/>
        <end position="370"/>
    </location>
</feature>
<keyword evidence="8" id="KW-1185">Reference proteome</keyword>
<feature type="compositionally biased region" description="Low complexity" evidence="5">
    <location>
        <begin position="344"/>
        <end position="359"/>
    </location>
</feature>
<evidence type="ECO:0000256" key="5">
    <source>
        <dbReference type="SAM" id="MobiDB-lite"/>
    </source>
</evidence>
<keyword evidence="2 6" id="KW-0812">Transmembrane</keyword>
<feature type="transmembrane region" description="Helical" evidence="6">
    <location>
        <begin position="81"/>
        <end position="98"/>
    </location>
</feature>
<dbReference type="EMBL" id="JAPDMQ010000843">
    <property type="protein sequence ID" value="KAK0520127.1"/>
    <property type="molecule type" value="Genomic_DNA"/>
</dbReference>
<keyword evidence="4 6" id="KW-0472">Membrane</keyword>
<feature type="compositionally biased region" description="Gly residues" evidence="5">
    <location>
        <begin position="327"/>
        <end position="343"/>
    </location>
</feature>
<feature type="compositionally biased region" description="Low complexity" evidence="5">
    <location>
        <begin position="371"/>
        <end position="389"/>
    </location>
</feature>
<evidence type="ECO:0000256" key="3">
    <source>
        <dbReference type="ARBA" id="ARBA00022989"/>
    </source>
</evidence>
<accession>A0AAN6JGY0</accession>
<dbReference type="AlphaFoldDB" id="A0AAN6JGY0"/>
<dbReference type="Gene3D" id="1.20.1540.10">
    <property type="entry name" value="Rhomboid-like"/>
    <property type="match status" value="1"/>
</dbReference>